<name>A0A9P4NGD1_9PEZI</name>
<organism evidence="1 2">
    <name type="scientific">Tothia fuscella</name>
    <dbReference type="NCBI Taxonomy" id="1048955"/>
    <lineage>
        <taxon>Eukaryota</taxon>
        <taxon>Fungi</taxon>
        <taxon>Dikarya</taxon>
        <taxon>Ascomycota</taxon>
        <taxon>Pezizomycotina</taxon>
        <taxon>Dothideomycetes</taxon>
        <taxon>Pleosporomycetidae</taxon>
        <taxon>Venturiales</taxon>
        <taxon>Cylindrosympodiaceae</taxon>
        <taxon>Tothia</taxon>
    </lineage>
</organism>
<reference evidence="1" key="1">
    <citation type="journal article" date="2020" name="Stud. Mycol.">
        <title>101 Dothideomycetes genomes: a test case for predicting lifestyles and emergence of pathogens.</title>
        <authorList>
            <person name="Haridas S."/>
            <person name="Albert R."/>
            <person name="Binder M."/>
            <person name="Bloem J."/>
            <person name="Labutti K."/>
            <person name="Salamov A."/>
            <person name="Andreopoulos B."/>
            <person name="Baker S."/>
            <person name="Barry K."/>
            <person name="Bills G."/>
            <person name="Bluhm B."/>
            <person name="Cannon C."/>
            <person name="Castanera R."/>
            <person name="Culley D."/>
            <person name="Daum C."/>
            <person name="Ezra D."/>
            <person name="Gonzalez J."/>
            <person name="Henrissat B."/>
            <person name="Kuo A."/>
            <person name="Liang C."/>
            <person name="Lipzen A."/>
            <person name="Lutzoni F."/>
            <person name="Magnuson J."/>
            <person name="Mondo S."/>
            <person name="Nolan M."/>
            <person name="Ohm R."/>
            <person name="Pangilinan J."/>
            <person name="Park H.-J."/>
            <person name="Ramirez L."/>
            <person name="Alfaro M."/>
            <person name="Sun H."/>
            <person name="Tritt A."/>
            <person name="Yoshinaga Y."/>
            <person name="Zwiers L.-H."/>
            <person name="Turgeon B."/>
            <person name="Goodwin S."/>
            <person name="Spatafora J."/>
            <person name="Crous P."/>
            <person name="Grigoriev I."/>
        </authorList>
    </citation>
    <scope>NUCLEOTIDE SEQUENCE</scope>
    <source>
        <strain evidence="1">CBS 130266</strain>
    </source>
</reference>
<dbReference type="EMBL" id="MU007110">
    <property type="protein sequence ID" value="KAF2420344.1"/>
    <property type="molecule type" value="Genomic_DNA"/>
</dbReference>
<evidence type="ECO:0000313" key="2">
    <source>
        <dbReference type="Proteomes" id="UP000800235"/>
    </source>
</evidence>
<dbReference type="Proteomes" id="UP000800235">
    <property type="component" value="Unassembled WGS sequence"/>
</dbReference>
<gene>
    <name evidence="1" type="ORF">EJ08DRAFT_653833</name>
</gene>
<protein>
    <submittedName>
        <fullName evidence="1">Uncharacterized protein</fullName>
    </submittedName>
</protein>
<evidence type="ECO:0000313" key="1">
    <source>
        <dbReference type="EMBL" id="KAF2420344.1"/>
    </source>
</evidence>
<sequence>MLWEAQDWRMDLYGVELKSFLHCDTLSLRRYTSMPDDRPIVFTSSSPGVMHPTIP</sequence>
<accession>A0A9P4NGD1</accession>
<comment type="caution">
    <text evidence="1">The sequence shown here is derived from an EMBL/GenBank/DDBJ whole genome shotgun (WGS) entry which is preliminary data.</text>
</comment>
<proteinExistence type="predicted"/>
<dbReference type="AlphaFoldDB" id="A0A9P4NGD1"/>
<keyword evidence="2" id="KW-1185">Reference proteome</keyword>